<accession>A0ABS4AK75</accession>
<dbReference type="Proteomes" id="UP000681594">
    <property type="component" value="Unassembled WGS sequence"/>
</dbReference>
<evidence type="ECO:0000313" key="2">
    <source>
        <dbReference type="Proteomes" id="UP000681594"/>
    </source>
</evidence>
<evidence type="ECO:0000313" key="1">
    <source>
        <dbReference type="EMBL" id="MBP0447281.1"/>
    </source>
</evidence>
<keyword evidence="2" id="KW-1185">Reference proteome</keyword>
<protein>
    <submittedName>
        <fullName evidence="1">Uncharacterized protein</fullName>
    </submittedName>
</protein>
<sequence>MTESLTVLRTIGKLVMAKLYAIAPNGLVVKRDYSNARTFCVKSIPVGGIHDLLSALRRIETDPTACVIRGVPNATTNLNGTRRVKAQNGGTFEDQPRSFVMLDLDNVKLPPSASLLSDPDDVAQILVDLVASNIPELDGVTAVVHFSSSAGLDEQAEAEKAAGMMPRWDGILKKGGGIGAHVWYWLNQPVDGAQLGRWVAAVNARVGFKLVDPATLRTVQPHYTAAPIFGEGLRDPLLGRRTLLVEGVEDAAVLDIPEPSRRQAWTPGESGHASLGFQGWLDAIGGAEGFHGPINRAIASYVATNWPGPDTDSLKAALVERIESADPGGRSQSEIKRYASDKMLDARIAWVVGREQDKRDAMVAEAEVRAAQPIEPTYPDRSIPLKEATSRSADRLQAFADTIAAGNVPQLLHRKDVGGGKTFDAIAMIPTFLGAGRAVGRGPVLFAHPRHSLGDQIAADIRKGHPHLKVAIWRGQEALNPDKTGATMCEDLDLPRHAKAAGQSNTAGCIACPLAGGCAYLLQAHTGAGADVWVVPHNVLFLKPFRAWPHEIKDGHKHPVPPSVVIVDEDVTSTGVAGLNPLSPVQLAISALSWDAVGPLRGMGEERRAQRELLLHRRDQFSKLLSKASEGALFREALAGESVADSIFQAKEWAALEWTVKPTVKITQGTSRAGAITAFKDAAAVGFTKLRPMLGEMIAEFLESGDARSVNLALALNTALGREQGTGPAIRFAWRQDIHHGWRGPTLFLDATGKPEVLRHWAPDLEVEDTEIAAPHQYVVHVPDQEMGRTWLRRETNLRAVVDSLMVEVAQAKGEVLAIAQMAIETLLQDELTYRGATCDPIPKGAKASDPTTWRWPSGKVLYLAHHGNVTGMNSWSKVATIVNIGRPAMHRFAGERMAEVINGKALKTVPDAPGSWWPTVTAALRMADGTGRAVDRQPRHPDPLVEAYRCTVTEGAVLQGVGRPRGVRRESHNPVRVVILAALALPLTVHEAPSWNEYRPNRLEVAVAEAALFGRAMPLAPADMSIARTDLWPTAKAAERFLEDRGERFELPQTLMRQIYKGSGGSKILVAARYRKGLRGRWSDALVPIRRGRESLEALIGRVQAFELVHPDSPTQDPGLVPQVDSEVAEEPPPVAARTPEAATQVVWDAVDADDWEWAPMDGWVPSDPLEDVPFPPYVYADPHPRGRP</sequence>
<dbReference type="EMBL" id="JAGIZB010000029">
    <property type="protein sequence ID" value="MBP0447281.1"/>
    <property type="molecule type" value="Genomic_DNA"/>
</dbReference>
<comment type="caution">
    <text evidence="1">The sequence shown here is derived from an EMBL/GenBank/DDBJ whole genome shotgun (WGS) entry which is preliminary data.</text>
</comment>
<gene>
    <name evidence="1" type="ORF">J8J14_21140</name>
</gene>
<organism evidence="1 2">
    <name type="scientific">Pararoseomonas baculiformis</name>
    <dbReference type="NCBI Taxonomy" id="2820812"/>
    <lineage>
        <taxon>Bacteria</taxon>
        <taxon>Pseudomonadati</taxon>
        <taxon>Pseudomonadota</taxon>
        <taxon>Alphaproteobacteria</taxon>
        <taxon>Acetobacterales</taxon>
        <taxon>Acetobacteraceae</taxon>
        <taxon>Pararoseomonas</taxon>
    </lineage>
</organism>
<reference evidence="1 2" key="1">
    <citation type="submission" date="2021-03" db="EMBL/GenBank/DDBJ databases">
        <authorList>
            <person name="So Y."/>
        </authorList>
    </citation>
    <scope>NUCLEOTIDE SEQUENCE [LARGE SCALE GENOMIC DNA]</scope>
    <source>
        <strain evidence="1 2">SSH11</strain>
    </source>
</reference>
<name>A0ABS4AK75_9PROT</name>
<dbReference type="RefSeq" id="WP_209381551.1">
    <property type="nucleotide sequence ID" value="NZ_JAGIZB010000029.1"/>
</dbReference>
<proteinExistence type="predicted"/>